<keyword evidence="2" id="KW-0288">FMN</keyword>
<evidence type="ECO:0000256" key="1">
    <source>
        <dbReference type="ARBA" id="ARBA00022630"/>
    </source>
</evidence>
<dbReference type="PANTHER" id="PTHR43278">
    <property type="entry name" value="NAD(P)H-DEPENDENT FMN-CONTAINING OXIDOREDUCTASE YWQN-RELATED"/>
    <property type="match status" value="1"/>
</dbReference>
<feature type="domain" description="NADPH-dependent FMN reductase-like" evidence="3">
    <location>
        <begin position="5"/>
        <end position="151"/>
    </location>
</feature>
<sequence length="207" mass="22492">MAPLKALILNCSLKKSDEASNTDALLNEFIKIFEGEQVEAELIRVVDYNIAYGIAEDMGDGDEWPQLFEKIKEADILLMGTPVWLGEKSSVSKKVLERFNGSSTVKNEKGQPVYYNKVAGAVVTGNEDGAKNAAGDLIFGLSQIGYAIPPNPIAYWVGEAGPGPSFIEAEGYKNEFTQSNVQMAGHNLIHLARIFQQQPIPTKGNAS</sequence>
<dbReference type="EMBL" id="FNHF01000006">
    <property type="protein sequence ID" value="SDM91451.1"/>
    <property type="molecule type" value="Genomic_DNA"/>
</dbReference>
<dbReference type="InterPro" id="IPR029039">
    <property type="entry name" value="Flavoprotein-like_sf"/>
</dbReference>
<proteinExistence type="predicted"/>
<keyword evidence="1" id="KW-0285">Flavoprotein</keyword>
<dbReference type="InterPro" id="IPR051796">
    <property type="entry name" value="ISF_SsuE-like"/>
</dbReference>
<keyword evidence="5" id="KW-1185">Reference proteome</keyword>
<evidence type="ECO:0000259" key="3">
    <source>
        <dbReference type="Pfam" id="PF03358"/>
    </source>
</evidence>
<evidence type="ECO:0000256" key="2">
    <source>
        <dbReference type="ARBA" id="ARBA00022643"/>
    </source>
</evidence>
<dbReference type="GO" id="GO:0016491">
    <property type="term" value="F:oxidoreductase activity"/>
    <property type="evidence" value="ECO:0007669"/>
    <property type="project" value="InterPro"/>
</dbReference>
<organism evidence="4 5">
    <name type="scientific">Sediminibacillus halophilus</name>
    <dbReference type="NCBI Taxonomy" id="482461"/>
    <lineage>
        <taxon>Bacteria</taxon>
        <taxon>Bacillati</taxon>
        <taxon>Bacillota</taxon>
        <taxon>Bacilli</taxon>
        <taxon>Bacillales</taxon>
        <taxon>Bacillaceae</taxon>
        <taxon>Sediminibacillus</taxon>
    </lineage>
</organism>
<dbReference type="RefSeq" id="WP_281242233.1">
    <property type="nucleotide sequence ID" value="NZ_FNHF01000006.1"/>
</dbReference>
<gene>
    <name evidence="4" type="ORF">SAMN05216244_3742</name>
</gene>
<reference evidence="5" key="1">
    <citation type="submission" date="2016-10" db="EMBL/GenBank/DDBJ databases">
        <authorList>
            <person name="Varghese N."/>
            <person name="Submissions S."/>
        </authorList>
    </citation>
    <scope>NUCLEOTIDE SEQUENCE [LARGE SCALE GENOMIC DNA]</scope>
    <source>
        <strain evidence="5">CGMCC 1.6199</strain>
    </source>
</reference>
<dbReference type="SUPFAM" id="SSF52218">
    <property type="entry name" value="Flavoproteins"/>
    <property type="match status" value="1"/>
</dbReference>
<dbReference type="InterPro" id="IPR005025">
    <property type="entry name" value="FMN_Rdtase-like_dom"/>
</dbReference>
<evidence type="ECO:0000313" key="5">
    <source>
        <dbReference type="Proteomes" id="UP000182347"/>
    </source>
</evidence>
<dbReference type="STRING" id="482461.SAMN05216244_3742"/>
<dbReference type="Gene3D" id="3.40.50.360">
    <property type="match status" value="1"/>
</dbReference>
<accession>A0A1G9X4G6</accession>
<dbReference type="Pfam" id="PF03358">
    <property type="entry name" value="FMN_red"/>
    <property type="match status" value="1"/>
</dbReference>
<dbReference type="AlphaFoldDB" id="A0A1G9X4G6"/>
<dbReference type="PANTHER" id="PTHR43278:SF4">
    <property type="entry name" value="NAD(P)H-DEPENDENT FMN-CONTAINING OXIDOREDUCTASE YWQN-RELATED"/>
    <property type="match status" value="1"/>
</dbReference>
<name>A0A1G9X4G6_9BACI</name>
<dbReference type="Proteomes" id="UP000182347">
    <property type="component" value="Unassembled WGS sequence"/>
</dbReference>
<protein>
    <submittedName>
        <fullName evidence="4">Multimeric flavodoxin WrbA</fullName>
    </submittedName>
</protein>
<evidence type="ECO:0000313" key="4">
    <source>
        <dbReference type="EMBL" id="SDM91451.1"/>
    </source>
</evidence>